<evidence type="ECO:0000313" key="11">
    <source>
        <dbReference type="Proteomes" id="UP000027093"/>
    </source>
</evidence>
<dbReference type="GO" id="GO:0140663">
    <property type="term" value="F:ATP-dependent FeS chaperone activity"/>
    <property type="evidence" value="ECO:0007669"/>
    <property type="project" value="InterPro"/>
</dbReference>
<reference evidence="10 11" key="1">
    <citation type="journal article" date="2014" name="Int. J. Syst. Evol. Microbiol.">
        <title>Nitrososphaera viennensis gen. nov., sp. nov., an aerobic and mesophilic, ammonia-oxidizing archaeon from soil and a member of the archaeal phylum Thaumarchaeota.</title>
        <authorList>
            <person name="Stieglmeier M."/>
            <person name="Klingl A."/>
            <person name="Alves R.J."/>
            <person name="Rittmann S.K."/>
            <person name="Melcher M."/>
            <person name="Leisch N."/>
            <person name="Schleper C."/>
        </authorList>
    </citation>
    <scope>NUCLEOTIDE SEQUENCE [LARGE SCALE GENOMIC DNA]</scope>
    <source>
        <strain evidence="10">EN76</strain>
    </source>
</reference>
<keyword evidence="11" id="KW-1185">Reference proteome</keyword>
<dbReference type="OrthoDB" id="8297at2157"/>
<proteinExistence type="inferred from homology"/>
<dbReference type="RefSeq" id="WP_075053758.1">
    <property type="nucleotide sequence ID" value="NZ_CP007536.1"/>
</dbReference>
<dbReference type="InterPro" id="IPR000808">
    <property type="entry name" value="Mrp-like_CS"/>
</dbReference>
<dbReference type="Gene3D" id="3.40.50.300">
    <property type="entry name" value="P-loop containing nucleotide triphosphate hydrolases"/>
    <property type="match status" value="1"/>
</dbReference>
<dbReference type="InterPro" id="IPR034904">
    <property type="entry name" value="FSCA_dom_sf"/>
</dbReference>
<dbReference type="InterPro" id="IPR044304">
    <property type="entry name" value="NUBPL-like"/>
</dbReference>
<keyword evidence="3 7" id="KW-0378">Hydrolase</keyword>
<feature type="binding site" evidence="7">
    <location>
        <begin position="104"/>
        <end position="111"/>
    </location>
    <ligand>
        <name>ATP</name>
        <dbReference type="ChEBI" id="CHEBI:30616"/>
    </ligand>
</feature>
<keyword evidence="4 7" id="KW-0067">ATP-binding</keyword>
<dbReference type="GO" id="GO:0005524">
    <property type="term" value="F:ATP binding"/>
    <property type="evidence" value="ECO:0007669"/>
    <property type="project" value="UniProtKB-UniRule"/>
</dbReference>
<comment type="function">
    <text evidence="7">Binds and transfers iron-sulfur (Fe-S) clusters to target apoproteins. Can hydrolyze ATP.</text>
</comment>
<dbReference type="GO" id="GO:0016226">
    <property type="term" value="P:iron-sulfur cluster assembly"/>
    <property type="evidence" value="ECO:0007669"/>
    <property type="project" value="InterPro"/>
</dbReference>
<dbReference type="AlphaFoldDB" id="A0A060HCV6"/>
<dbReference type="InterPro" id="IPR033756">
    <property type="entry name" value="YlxH/NBP35"/>
</dbReference>
<evidence type="ECO:0000256" key="4">
    <source>
        <dbReference type="ARBA" id="ARBA00022840"/>
    </source>
</evidence>
<dbReference type="Pfam" id="PF01883">
    <property type="entry name" value="FeS_assembly_P"/>
    <property type="match status" value="1"/>
</dbReference>
<dbReference type="InterPro" id="IPR027417">
    <property type="entry name" value="P-loop_NTPase"/>
</dbReference>
<evidence type="ECO:0000256" key="3">
    <source>
        <dbReference type="ARBA" id="ARBA00022801"/>
    </source>
</evidence>
<gene>
    <name evidence="10" type="ORF">NVIE_003770</name>
</gene>
<dbReference type="GO" id="GO:0051539">
    <property type="term" value="F:4 iron, 4 sulfur cluster binding"/>
    <property type="evidence" value="ECO:0007669"/>
    <property type="project" value="TreeGrafter"/>
</dbReference>
<evidence type="ECO:0000256" key="8">
    <source>
        <dbReference type="SAM" id="MobiDB-lite"/>
    </source>
</evidence>
<evidence type="ECO:0000256" key="1">
    <source>
        <dbReference type="ARBA" id="ARBA00022723"/>
    </source>
</evidence>
<evidence type="ECO:0000256" key="5">
    <source>
        <dbReference type="ARBA" id="ARBA00023004"/>
    </source>
</evidence>
<feature type="region of interest" description="Disordered" evidence="8">
    <location>
        <begin position="349"/>
        <end position="372"/>
    </location>
</feature>
<dbReference type="HAMAP" id="MF_02040">
    <property type="entry name" value="Mrp_NBP35"/>
    <property type="match status" value="1"/>
</dbReference>
<dbReference type="GO" id="GO:0016887">
    <property type="term" value="F:ATP hydrolysis activity"/>
    <property type="evidence" value="ECO:0007669"/>
    <property type="project" value="UniProtKB-UniRule"/>
</dbReference>
<dbReference type="Proteomes" id="UP000027093">
    <property type="component" value="Chromosome"/>
</dbReference>
<evidence type="ECO:0000256" key="6">
    <source>
        <dbReference type="ARBA" id="ARBA00023014"/>
    </source>
</evidence>
<dbReference type="InterPro" id="IPR019591">
    <property type="entry name" value="Mrp/NBP35_ATP-bd"/>
</dbReference>
<name>A0A060HCV6_9ARCH</name>
<accession>A0A060HCV6</accession>
<keyword evidence="2 7" id="KW-0547">Nucleotide-binding</keyword>
<dbReference type="SUPFAM" id="SSF117916">
    <property type="entry name" value="Fe-S cluster assembly (FSCA) domain-like"/>
    <property type="match status" value="1"/>
</dbReference>
<keyword evidence="1 7" id="KW-0479">Metal-binding</keyword>
<evidence type="ECO:0000256" key="2">
    <source>
        <dbReference type="ARBA" id="ARBA00022741"/>
    </source>
</evidence>
<evidence type="ECO:0000313" key="10">
    <source>
        <dbReference type="EMBL" id="AIC14569.1"/>
    </source>
</evidence>
<feature type="domain" description="MIP18 family-like" evidence="9">
    <location>
        <begin position="5"/>
        <end position="67"/>
    </location>
</feature>
<evidence type="ECO:0000256" key="7">
    <source>
        <dbReference type="HAMAP-Rule" id="MF_02040"/>
    </source>
</evidence>
<protein>
    <recommendedName>
        <fullName evidence="7">Iron-sulfur cluster carrier protein</fullName>
    </recommendedName>
</protein>
<keyword evidence="5 7" id="KW-0408">Iron</keyword>
<dbReference type="InterPro" id="IPR002744">
    <property type="entry name" value="MIP18-like"/>
</dbReference>
<dbReference type="HOGENOM" id="CLU_024839_0_0_2"/>
<dbReference type="PANTHER" id="PTHR42961">
    <property type="entry name" value="IRON-SULFUR PROTEIN NUBPL"/>
    <property type="match status" value="1"/>
</dbReference>
<dbReference type="PROSITE" id="PS01215">
    <property type="entry name" value="MRP"/>
    <property type="match status" value="1"/>
</dbReference>
<dbReference type="KEGG" id="nvn:NVIE_003770"/>
<keyword evidence="6 7" id="KW-0411">Iron-sulfur</keyword>
<dbReference type="FunFam" id="3.40.50.300:FF:000304">
    <property type="entry name" value="Iron-sulfur cluster carrier protein"/>
    <property type="match status" value="1"/>
</dbReference>
<dbReference type="CDD" id="cd02037">
    <property type="entry name" value="Mrp_NBP35"/>
    <property type="match status" value="1"/>
</dbReference>
<dbReference type="PANTHER" id="PTHR42961:SF2">
    <property type="entry name" value="IRON-SULFUR PROTEIN NUBPL"/>
    <property type="match status" value="1"/>
</dbReference>
<dbReference type="EMBL" id="CP007536">
    <property type="protein sequence ID" value="AIC14569.1"/>
    <property type="molecule type" value="Genomic_DNA"/>
</dbReference>
<evidence type="ECO:0000259" key="9">
    <source>
        <dbReference type="Pfam" id="PF01883"/>
    </source>
</evidence>
<dbReference type="Pfam" id="PF10609">
    <property type="entry name" value="ParA"/>
    <property type="match status" value="1"/>
</dbReference>
<comment type="subunit">
    <text evidence="7">Homodimer.</text>
</comment>
<dbReference type="STRING" id="926571.NVIE_003770"/>
<dbReference type="GO" id="GO:0046872">
    <property type="term" value="F:metal ion binding"/>
    <property type="evidence" value="ECO:0007669"/>
    <property type="project" value="UniProtKB-KW"/>
</dbReference>
<organism evidence="10 11">
    <name type="scientific">Nitrososphaera viennensis EN76</name>
    <dbReference type="NCBI Taxonomy" id="926571"/>
    <lineage>
        <taxon>Archaea</taxon>
        <taxon>Nitrososphaerota</taxon>
        <taxon>Nitrososphaeria</taxon>
        <taxon>Nitrososphaerales</taxon>
        <taxon>Nitrososphaeraceae</taxon>
        <taxon>Nitrososphaera</taxon>
    </lineage>
</organism>
<dbReference type="Gene3D" id="3.30.300.130">
    <property type="entry name" value="Fe-S cluster assembly (FSCA)"/>
    <property type="match status" value="1"/>
</dbReference>
<sequence length="372" mass="39663">MVTVDQVLGSLKKVVDPELHKDIVSMGMIKDLSINDGKVAFTLELTTPACPFNSDIERDVRAAIAGIGVKDLQMRVTARVMEGRALNLDELLPGVKNIVAVASGKGGVGKTTVSVNLALSLAKTGAKVGLLDADIYGPSVPLMLGLKAQPEVENNKIQPPEVAGVKVISMGFFYEQSQQAGIYRGPIVSGIVKQFLTDVNWGELDYLIIDLPPGTGDAPLTIAQTIPITGILIVTTPQDVAMNVAVKAVGMFHKLNVPIIGVVENMSFLNCPHCNEQIYLFGKGGGKKISDDFNIPFIGEIPLHQHISQGSDTGKPTVLSEPQSFQAQSFEKAAKMIAGRISIIAAEMRAQEEAETKEQQEGAKAPENKPSA</sequence>
<dbReference type="GeneID" id="74945638"/>
<comment type="similarity">
    <text evidence="7">Belongs to the Mrp/NBP35 ATP-binding proteins family.</text>
</comment>
<dbReference type="SUPFAM" id="SSF52540">
    <property type="entry name" value="P-loop containing nucleoside triphosphate hydrolases"/>
    <property type="match status" value="1"/>
</dbReference>